<dbReference type="InterPro" id="IPR057309">
    <property type="entry name" value="PcsB_CC"/>
</dbReference>
<dbReference type="Proteomes" id="UP000886124">
    <property type="component" value="Unassembled WGS sequence"/>
</dbReference>
<sequence length="395" mass="46012">MRSKQSILLFLLLPVLLVAQTGLEDRLSKNFARLEQLKKQIAELQKQISASRLKERSELEQLELIDREMALVARAKGVLKQQADLLSQRIHKTNQKLATTVKRLNQLKDLYAKRAVYAYKYGKIRNLELLLSSESFNQALIRYRYLKIIAEHDARTIKAIEKKKEEIKRIRARLADQLAQKQRNIREKEEQERQYVIRKKEKNALLQKLRRQQNIYRQRLAQKQKEKEKMLALIAELERERALRKKKKEPATRIPHFSFKDFRKAKGKLPWPVRGKIVTHYGKQRDPQSKTYIKNTDIEIKSKLGTPVQCVFKGVVRIITYLPGYGNTIIVDHGKGYYTVYSHLDEIYVEKGEAVSAGQIIATVGDSGSLEGAKLQFGIYGGKKTYNPEKWLSRK</sequence>
<dbReference type="AlphaFoldDB" id="A0A7V5PR81"/>
<dbReference type="Pfam" id="PF01551">
    <property type="entry name" value="Peptidase_M23"/>
    <property type="match status" value="1"/>
</dbReference>
<dbReference type="EMBL" id="DROD01000553">
    <property type="protein sequence ID" value="HHJ53255.1"/>
    <property type="molecule type" value="Genomic_DNA"/>
</dbReference>
<organism evidence="5">
    <name type="scientific">Caldithrix abyssi</name>
    <dbReference type="NCBI Taxonomy" id="187145"/>
    <lineage>
        <taxon>Bacteria</taxon>
        <taxon>Pseudomonadati</taxon>
        <taxon>Calditrichota</taxon>
        <taxon>Calditrichia</taxon>
        <taxon>Calditrichales</taxon>
        <taxon>Calditrichaceae</taxon>
        <taxon>Caldithrix</taxon>
    </lineage>
</organism>
<keyword evidence="1" id="KW-0732">Signal</keyword>
<dbReference type="PANTHER" id="PTHR21666:SF289">
    <property type="entry name" value="L-ALA--D-GLU ENDOPEPTIDASE"/>
    <property type="match status" value="1"/>
</dbReference>
<evidence type="ECO:0008006" key="6">
    <source>
        <dbReference type="Google" id="ProtNLM"/>
    </source>
</evidence>
<feature type="coiled-coil region" evidence="2">
    <location>
        <begin position="27"/>
        <end position="54"/>
    </location>
</feature>
<dbReference type="Pfam" id="PF24568">
    <property type="entry name" value="CC_PcsB"/>
    <property type="match status" value="1"/>
</dbReference>
<dbReference type="InterPro" id="IPR050570">
    <property type="entry name" value="Cell_wall_metabolism_enzyme"/>
</dbReference>
<dbReference type="PANTHER" id="PTHR21666">
    <property type="entry name" value="PEPTIDASE-RELATED"/>
    <property type="match status" value="1"/>
</dbReference>
<gene>
    <name evidence="5" type="ORF">ENJ89_08695</name>
</gene>
<protein>
    <recommendedName>
        <fullName evidence="6">Peptidase M23 domain-containing protein</fullName>
    </recommendedName>
</protein>
<evidence type="ECO:0000259" key="3">
    <source>
        <dbReference type="Pfam" id="PF01551"/>
    </source>
</evidence>
<evidence type="ECO:0000259" key="4">
    <source>
        <dbReference type="Pfam" id="PF24568"/>
    </source>
</evidence>
<accession>A0A7V5PR81</accession>
<name>A0A7V5PR81_CALAY</name>
<dbReference type="CDD" id="cd12797">
    <property type="entry name" value="M23_peptidase"/>
    <property type="match status" value="1"/>
</dbReference>
<dbReference type="SUPFAM" id="SSF51261">
    <property type="entry name" value="Duplicated hybrid motif"/>
    <property type="match status" value="1"/>
</dbReference>
<evidence type="ECO:0000313" key="5">
    <source>
        <dbReference type="EMBL" id="HHJ53255.1"/>
    </source>
</evidence>
<dbReference type="Gene3D" id="2.70.70.10">
    <property type="entry name" value="Glucose Permease (Domain IIA)"/>
    <property type="match status" value="1"/>
</dbReference>
<dbReference type="GO" id="GO:0004222">
    <property type="term" value="F:metalloendopeptidase activity"/>
    <property type="evidence" value="ECO:0007669"/>
    <property type="project" value="TreeGrafter"/>
</dbReference>
<comment type="caution">
    <text evidence="5">The sequence shown here is derived from an EMBL/GenBank/DDBJ whole genome shotgun (WGS) entry which is preliminary data.</text>
</comment>
<evidence type="ECO:0000256" key="2">
    <source>
        <dbReference type="SAM" id="Coils"/>
    </source>
</evidence>
<dbReference type="InterPro" id="IPR016047">
    <property type="entry name" value="M23ase_b-sheet_dom"/>
</dbReference>
<keyword evidence="2" id="KW-0175">Coiled coil</keyword>
<feature type="domain" description="Peptidoglycan hydrolase PcsB coiled-coil" evidence="4">
    <location>
        <begin position="102"/>
        <end position="168"/>
    </location>
</feature>
<reference evidence="5" key="1">
    <citation type="journal article" date="2020" name="mSystems">
        <title>Genome- and Community-Level Interaction Insights into Carbon Utilization and Element Cycling Functions of Hydrothermarchaeota in Hydrothermal Sediment.</title>
        <authorList>
            <person name="Zhou Z."/>
            <person name="Liu Y."/>
            <person name="Xu W."/>
            <person name="Pan J."/>
            <person name="Luo Z.H."/>
            <person name="Li M."/>
        </authorList>
    </citation>
    <scope>NUCLEOTIDE SEQUENCE [LARGE SCALE GENOMIC DNA]</scope>
    <source>
        <strain evidence="5">HyVt-527</strain>
    </source>
</reference>
<dbReference type="InterPro" id="IPR011055">
    <property type="entry name" value="Dup_hybrid_motif"/>
</dbReference>
<feature type="domain" description="M23ase beta-sheet core" evidence="3">
    <location>
        <begin position="298"/>
        <end position="388"/>
    </location>
</feature>
<proteinExistence type="predicted"/>
<dbReference type="Gene3D" id="6.10.250.3150">
    <property type="match status" value="1"/>
</dbReference>
<evidence type="ECO:0000256" key="1">
    <source>
        <dbReference type="ARBA" id="ARBA00022729"/>
    </source>
</evidence>
<feature type="coiled-coil region" evidence="2">
    <location>
        <begin position="157"/>
        <end position="243"/>
    </location>
</feature>